<gene>
    <name evidence="1" type="ORF">K505DRAFT_366573</name>
</gene>
<accession>A0A6A6WWR6</accession>
<reference evidence="1" key="1">
    <citation type="journal article" date="2020" name="Stud. Mycol.">
        <title>101 Dothideomycetes genomes: a test case for predicting lifestyles and emergence of pathogens.</title>
        <authorList>
            <person name="Haridas S."/>
            <person name="Albert R."/>
            <person name="Binder M."/>
            <person name="Bloem J."/>
            <person name="Labutti K."/>
            <person name="Salamov A."/>
            <person name="Andreopoulos B."/>
            <person name="Baker S."/>
            <person name="Barry K."/>
            <person name="Bills G."/>
            <person name="Bluhm B."/>
            <person name="Cannon C."/>
            <person name="Castanera R."/>
            <person name="Culley D."/>
            <person name="Daum C."/>
            <person name="Ezra D."/>
            <person name="Gonzalez J."/>
            <person name="Henrissat B."/>
            <person name="Kuo A."/>
            <person name="Liang C."/>
            <person name="Lipzen A."/>
            <person name="Lutzoni F."/>
            <person name="Magnuson J."/>
            <person name="Mondo S."/>
            <person name="Nolan M."/>
            <person name="Ohm R."/>
            <person name="Pangilinan J."/>
            <person name="Park H.-J."/>
            <person name="Ramirez L."/>
            <person name="Alfaro M."/>
            <person name="Sun H."/>
            <person name="Tritt A."/>
            <person name="Yoshinaga Y."/>
            <person name="Zwiers L.-H."/>
            <person name="Turgeon B."/>
            <person name="Goodwin S."/>
            <person name="Spatafora J."/>
            <person name="Crous P."/>
            <person name="Grigoriev I."/>
        </authorList>
    </citation>
    <scope>NUCLEOTIDE SEQUENCE</scope>
    <source>
        <strain evidence="1">CBS 109.77</strain>
    </source>
</reference>
<proteinExistence type="predicted"/>
<sequence length="252" mass="28173">MPSNSLPLSNRFEVLANSKECDTTSISGTKVTLASQRHNAIPHQRVAEASVQKPSLKASTLPFHPSVGPQDPMKTTPTPFNPTIEIDGHHVSQKLGHMPEEHDPQQDDIPRSRIVLAGPLQVARTQARKDPKLAPVVAFIERVCPRNGGKVIERDPYVPHIVYKMEYEMEDHDWVSYGHLMRAFGFAGAFDELIGDETFDGMGKEWEHGWTIPVGRDLIDYLCELVVRNDLGVTFDIGKPWEGPGRQWPAPN</sequence>
<keyword evidence="2" id="KW-1185">Reference proteome</keyword>
<organism evidence="1 2">
    <name type="scientific">Melanomma pulvis-pyrius CBS 109.77</name>
    <dbReference type="NCBI Taxonomy" id="1314802"/>
    <lineage>
        <taxon>Eukaryota</taxon>
        <taxon>Fungi</taxon>
        <taxon>Dikarya</taxon>
        <taxon>Ascomycota</taxon>
        <taxon>Pezizomycotina</taxon>
        <taxon>Dothideomycetes</taxon>
        <taxon>Pleosporomycetidae</taxon>
        <taxon>Pleosporales</taxon>
        <taxon>Melanommataceae</taxon>
        <taxon>Melanomma</taxon>
    </lineage>
</organism>
<evidence type="ECO:0000313" key="2">
    <source>
        <dbReference type="Proteomes" id="UP000799757"/>
    </source>
</evidence>
<name>A0A6A6WWR6_9PLEO</name>
<dbReference type="Proteomes" id="UP000799757">
    <property type="component" value="Unassembled WGS sequence"/>
</dbReference>
<dbReference type="EMBL" id="MU002225">
    <property type="protein sequence ID" value="KAF2788338.1"/>
    <property type="molecule type" value="Genomic_DNA"/>
</dbReference>
<dbReference type="AlphaFoldDB" id="A0A6A6WWR6"/>
<protein>
    <submittedName>
        <fullName evidence="1">Uncharacterized protein</fullName>
    </submittedName>
</protein>
<evidence type="ECO:0000313" key="1">
    <source>
        <dbReference type="EMBL" id="KAF2788338.1"/>
    </source>
</evidence>
<dbReference type="OrthoDB" id="3797745at2759"/>